<keyword evidence="1" id="KW-0812">Transmembrane</keyword>
<proteinExistence type="predicted"/>
<keyword evidence="1" id="KW-1133">Transmembrane helix</keyword>
<evidence type="ECO:0000313" key="3">
    <source>
        <dbReference type="Proteomes" id="UP001298593"/>
    </source>
</evidence>
<dbReference type="RefSeq" id="WP_224975743.1">
    <property type="nucleotide sequence ID" value="NZ_JAYJJU010000005.1"/>
</dbReference>
<protein>
    <submittedName>
        <fullName evidence="2">Spirocyclase AveC family protein</fullName>
    </submittedName>
</protein>
<feature type="transmembrane region" description="Helical" evidence="1">
    <location>
        <begin position="169"/>
        <end position="189"/>
    </location>
</feature>
<comment type="caution">
    <text evidence="2">The sequence shown here is derived from an EMBL/GenBank/DDBJ whole genome shotgun (WGS) entry which is preliminary data.</text>
</comment>
<feature type="transmembrane region" description="Helical" evidence="1">
    <location>
        <begin position="82"/>
        <end position="109"/>
    </location>
</feature>
<feature type="transmembrane region" description="Helical" evidence="1">
    <location>
        <begin position="15"/>
        <end position="32"/>
    </location>
</feature>
<keyword evidence="3" id="KW-1185">Reference proteome</keyword>
<organism evidence="2 3">
    <name type="scientific">[Mycobacterium] nativiensis</name>
    <dbReference type="NCBI Taxonomy" id="2855503"/>
    <lineage>
        <taxon>Bacteria</taxon>
        <taxon>Bacillati</taxon>
        <taxon>Actinomycetota</taxon>
        <taxon>Actinomycetes</taxon>
        <taxon>Mycobacteriales</taxon>
        <taxon>Mycobacteriaceae</taxon>
        <taxon>Mycolicibacter</taxon>
    </lineage>
</organism>
<name>A0ABU5XUG4_9MYCO</name>
<sequence>MSAGLAPSLQAAQTFSYVSGIAFFAIGVYLSCRRRHLHPLLLLSISAISFSWIEAPYDWAVYAQFPPALPRMPSWWPLNMTWGGGLPLAVPIGYISYFVTPALIGAWLGRRVAAKYGWRRPVTLLTVGLAVGCCWAFLFNGILGARLGNFSYGYVIPGLALWEGTAHQYPLYDSLAMGVQMMVFTYLLGRTDTRGRNVIEMWADNRSTSRLQSSMLSIVAVIVIGNGLYGAVFAPHLVTKLGGWVNVGPTEQLFPGVPNQPLMGR</sequence>
<feature type="transmembrane region" description="Helical" evidence="1">
    <location>
        <begin position="39"/>
        <end position="62"/>
    </location>
</feature>
<feature type="transmembrane region" description="Helical" evidence="1">
    <location>
        <begin position="121"/>
        <end position="143"/>
    </location>
</feature>
<feature type="transmembrane region" description="Helical" evidence="1">
    <location>
        <begin position="215"/>
        <end position="238"/>
    </location>
</feature>
<dbReference type="Pfam" id="PF17198">
    <property type="entry name" value="AveC_like"/>
    <property type="match status" value="1"/>
</dbReference>
<dbReference type="EMBL" id="JAYJJU010000005">
    <property type="protein sequence ID" value="MEB3031447.1"/>
    <property type="molecule type" value="Genomic_DNA"/>
</dbReference>
<evidence type="ECO:0000313" key="2">
    <source>
        <dbReference type="EMBL" id="MEB3031447.1"/>
    </source>
</evidence>
<accession>A0ABU5XUG4</accession>
<dbReference type="Proteomes" id="UP001298593">
    <property type="component" value="Unassembled WGS sequence"/>
</dbReference>
<dbReference type="InterPro" id="IPR033459">
    <property type="entry name" value="AveC-like"/>
</dbReference>
<reference evidence="2 3" key="1">
    <citation type="submission" date="2023-12" db="EMBL/GenBank/DDBJ databases">
        <title>Description of new species of Mycobacterium terrae complex isolated from sewage at the Sao Paulo Zoological Park Foundation in Brazil.</title>
        <authorList>
            <person name="Romagnoli C.L."/>
            <person name="Conceicao E.C."/>
            <person name="Machado E."/>
            <person name="Barreto L.B.P.F."/>
            <person name="Sharma A."/>
            <person name="Silva N.M."/>
            <person name="Marques L.E."/>
            <person name="Juliana M.A."/>
            <person name="Lourenco M.C.S."/>
            <person name="Digiampietri L.A."/>
            <person name="Suffys P.N."/>
            <person name="Viana-Niero C."/>
        </authorList>
    </citation>
    <scope>NUCLEOTIDE SEQUENCE [LARGE SCALE GENOMIC DNA]</scope>
    <source>
        <strain evidence="2 3">MYC340</strain>
    </source>
</reference>
<evidence type="ECO:0000256" key="1">
    <source>
        <dbReference type="SAM" id="Phobius"/>
    </source>
</evidence>
<keyword evidence="1" id="KW-0472">Membrane</keyword>
<gene>
    <name evidence="2" type="ORF">KV113_07725</name>
</gene>